<dbReference type="RefSeq" id="WP_311884803.1">
    <property type="nucleotide sequence ID" value="NZ_CP119391.1"/>
</dbReference>
<keyword evidence="1" id="KW-0812">Transmembrane</keyword>
<proteinExistence type="predicted"/>
<evidence type="ECO:0000313" key="3">
    <source>
        <dbReference type="Proteomes" id="UP001301869"/>
    </source>
</evidence>
<name>A0ABY9Z3R1_9GAMM</name>
<gene>
    <name evidence="2" type="ORF">P1P91_04435</name>
</gene>
<dbReference type="EMBL" id="CP119391">
    <property type="protein sequence ID" value="WNK20929.1"/>
    <property type="molecule type" value="Genomic_DNA"/>
</dbReference>
<accession>A0ABY9Z3R1</accession>
<sequence>MELETALPKEMYVFLGAVIGAVAAYITTKITVRNQVRIAEITAQKDVALQSDRLLHERVMAEVAIEREELRKMHAILSRVSLETSLTMSYMQSDNNMKLHEFRDRYVESCHRLHEAKAISDIYYPEMSDSVCKIYGQANVFWGHQESVLRTDIKDERGVWETSLSKVIKTGDEISSYSRVLQEKIATRGKELKNAVGEKID</sequence>
<dbReference type="Proteomes" id="UP001301869">
    <property type="component" value="Chromosome"/>
</dbReference>
<organism evidence="2 3">
    <name type="scientific">Halomonas piscis</name>
    <dbReference type="NCBI Taxonomy" id="3031727"/>
    <lineage>
        <taxon>Bacteria</taxon>
        <taxon>Pseudomonadati</taxon>
        <taxon>Pseudomonadota</taxon>
        <taxon>Gammaproteobacteria</taxon>
        <taxon>Oceanospirillales</taxon>
        <taxon>Halomonadaceae</taxon>
        <taxon>Halomonas</taxon>
    </lineage>
</organism>
<feature type="transmembrane region" description="Helical" evidence="1">
    <location>
        <begin position="12"/>
        <end position="32"/>
    </location>
</feature>
<keyword evidence="1" id="KW-0472">Membrane</keyword>
<evidence type="ECO:0000256" key="1">
    <source>
        <dbReference type="SAM" id="Phobius"/>
    </source>
</evidence>
<keyword evidence="1" id="KW-1133">Transmembrane helix</keyword>
<keyword evidence="3" id="KW-1185">Reference proteome</keyword>
<protein>
    <submittedName>
        <fullName evidence="2">Uncharacterized protein</fullName>
    </submittedName>
</protein>
<reference evidence="2 3" key="1">
    <citation type="submission" date="2023-03" db="EMBL/GenBank/DDBJ databases">
        <title>Halomonas sp. nov., isolated from Korean tranditional fermented seafood 'Jeotgal'.</title>
        <authorList>
            <person name="Kim B."/>
            <person name="Shin N.-R."/>
        </authorList>
    </citation>
    <scope>NUCLEOTIDE SEQUENCE [LARGE SCALE GENOMIC DNA]</scope>
    <source>
        <strain evidence="2 3">SG2L-4</strain>
    </source>
</reference>
<evidence type="ECO:0000313" key="2">
    <source>
        <dbReference type="EMBL" id="WNK20929.1"/>
    </source>
</evidence>